<protein>
    <recommendedName>
        <fullName evidence="13">G-protein coupled receptors family 1 profile domain-containing protein</fullName>
    </recommendedName>
</protein>
<feature type="compositionally biased region" description="Low complexity" evidence="11">
    <location>
        <begin position="779"/>
        <end position="791"/>
    </location>
</feature>
<feature type="compositionally biased region" description="Basic residues" evidence="11">
    <location>
        <begin position="892"/>
        <end position="903"/>
    </location>
</feature>
<evidence type="ECO:0000259" key="13">
    <source>
        <dbReference type="PROSITE" id="PS50262"/>
    </source>
</evidence>
<evidence type="ECO:0000256" key="12">
    <source>
        <dbReference type="SAM" id="Phobius"/>
    </source>
</evidence>
<evidence type="ECO:0000256" key="4">
    <source>
        <dbReference type="ARBA" id="ARBA00022989"/>
    </source>
</evidence>
<feature type="compositionally biased region" description="Basic and acidic residues" evidence="11">
    <location>
        <begin position="827"/>
        <end position="836"/>
    </location>
</feature>
<feature type="compositionally biased region" description="Low complexity" evidence="11">
    <location>
        <begin position="715"/>
        <end position="728"/>
    </location>
</feature>
<feature type="compositionally biased region" description="Low complexity" evidence="11">
    <location>
        <begin position="849"/>
        <end position="866"/>
    </location>
</feature>
<feature type="transmembrane region" description="Helical" evidence="12">
    <location>
        <begin position="28"/>
        <end position="50"/>
    </location>
</feature>
<dbReference type="InterPro" id="IPR000371">
    <property type="entry name" value="P2Y3_rcpt"/>
</dbReference>
<comment type="subcellular location">
    <subcellularLocation>
        <location evidence="1">Cell membrane</location>
        <topology evidence="1">Multi-pass membrane protein</topology>
    </subcellularLocation>
</comment>
<feature type="compositionally biased region" description="Polar residues" evidence="11">
    <location>
        <begin position="460"/>
        <end position="471"/>
    </location>
</feature>
<keyword evidence="15" id="KW-1185">Reference proteome</keyword>
<keyword evidence="8" id="KW-0675">Receptor</keyword>
<evidence type="ECO:0000313" key="14">
    <source>
        <dbReference type="EMBL" id="KAJ7419381.1"/>
    </source>
</evidence>
<evidence type="ECO:0000256" key="2">
    <source>
        <dbReference type="ARBA" id="ARBA00022475"/>
    </source>
</evidence>
<feature type="transmembrane region" description="Helical" evidence="12">
    <location>
        <begin position="140"/>
        <end position="166"/>
    </location>
</feature>
<accession>A0ABQ9DHQ4</accession>
<dbReference type="PRINTS" id="PR01065">
    <property type="entry name" value="P2Y3PRNOCPTR"/>
</dbReference>
<dbReference type="PANTHER" id="PTHR24231">
    <property type="entry name" value="PURINOCEPTOR-RELATED G-PROTEIN COUPLED RECEPTOR"/>
    <property type="match status" value="1"/>
</dbReference>
<feature type="compositionally biased region" description="Basic and acidic residues" evidence="11">
    <location>
        <begin position="613"/>
        <end position="635"/>
    </location>
</feature>
<reference evidence="14" key="1">
    <citation type="submission" date="2019-10" db="EMBL/GenBank/DDBJ databases">
        <authorList>
            <person name="Soares A.E.R."/>
            <person name="Aleixo A."/>
            <person name="Schneider P."/>
            <person name="Miyaki C.Y."/>
            <person name="Schneider M.P."/>
            <person name="Mello C."/>
            <person name="Vasconcelos A.T.R."/>
        </authorList>
    </citation>
    <scope>NUCLEOTIDE SEQUENCE</scope>
    <source>
        <tissue evidence="14">Muscle</tissue>
    </source>
</reference>
<evidence type="ECO:0000256" key="8">
    <source>
        <dbReference type="ARBA" id="ARBA00023170"/>
    </source>
</evidence>
<dbReference type="PROSITE" id="PS50262">
    <property type="entry name" value="G_PROTEIN_RECEP_F1_2"/>
    <property type="match status" value="1"/>
</dbReference>
<keyword evidence="3 12" id="KW-0812">Transmembrane</keyword>
<sequence length="1054" mass="113756">MANLTALVGAGRNSCTFHEEFKQVLLPLVYSVVFLVGLPLNAVVIGQIWVARQALSRSMIYMLNLAVADLLYVCSLPLLIYNYTQKDYWPFGDFTCKFIRFQFYSNLHSSIFFLTCISVQRYLGICHPLASWHKRKGKKLTWLVCAGVWFIVIAQCLPTFVFASTGTQRNRTVCYDLSPPERSAAYFPYGITLTVTGFLLPFVAILACYCSMARILCQKDELIGLAVHKRKDKAVRMVIIVVIVFSISFLPFHLTKTLYLIVRSSSGVPCPVLQAFAIAYKCTRPFASMNSVLDPILFYFTQRRFRESTRYLLDKVSILPFASPGGSRSSSRYSSTETLKEEEQFGVCWPSQGRTLQAGYGLYRSPSFGTSDGLAWAQPGVRTRPKLPQGMAKARADCGSESPQQPGLEAERAKHRKSLSNPDIATETLTLLSFLKSDLSELKVKKKGVRISLDAGSDGCSGTATQSSGSCGITHPPSRWAPGERPTLKDLTATLRRAKSFTCSEKSGTRRLFLQSTMKQSSSELLLATTDSQDRVAPDGAQQGNEDALPMVIQDQYIQEARQVFEKISRMGSQQDYGFATEQKDSGGVEGAEGVAPTGTMDTTLRGQVESARCLKEVESEENFPRSKSVEELSGHESSMTDEGIVTEPEPVGMPFQDLHKAVDAWTLPNAGPAVGDSKMPLPAHPTAVVEDLPAGKPETPSTPGGSRHRRKFPSAGASGMEGSSEGGTEPYRSLSDPMPHRRCSVPEEAKNFSVDSNLLGSLSTKTGIPQPTAGVGSAGSAGSDLSLSSDGPRDYSSLIQTIVSQPGAMAKLGDEKANGKTIKKKSLSDPSRRGELPAGAFEGPGEAISELEPSIPPSSSEPILSVQPPVPSTAHAYSFDPKLADVLSPRVARRSSKKRSNRAAHQENQPPPAPTTLAKSRPATKHVRHTSEPATFVPITVPEPLVPPSHQGHLPGPAAGRSPGKAVPALQPPSLEDVTKRYMLALNSGDASPGPGDGPRSPPAAPPPRLPRCPRLAEEHGPRTKPQVEEILGSGMCTGIDREIPGAGMDAKG</sequence>
<keyword evidence="10" id="KW-0807">Transducer</keyword>
<evidence type="ECO:0000256" key="1">
    <source>
        <dbReference type="ARBA" id="ARBA00004651"/>
    </source>
</evidence>
<dbReference type="CDD" id="cd15379">
    <property type="entry name" value="7tmA_P2Y6"/>
    <property type="match status" value="1"/>
</dbReference>
<proteinExistence type="predicted"/>
<dbReference type="Proteomes" id="UP001145742">
    <property type="component" value="Unassembled WGS sequence"/>
</dbReference>
<evidence type="ECO:0000256" key="3">
    <source>
        <dbReference type="ARBA" id="ARBA00022692"/>
    </source>
</evidence>
<dbReference type="InterPro" id="IPR017452">
    <property type="entry name" value="GPCR_Rhodpsn_7TM"/>
</dbReference>
<keyword evidence="2" id="KW-1003">Cell membrane</keyword>
<evidence type="ECO:0000313" key="15">
    <source>
        <dbReference type="Proteomes" id="UP001145742"/>
    </source>
</evidence>
<dbReference type="InterPro" id="IPR000276">
    <property type="entry name" value="GPCR_Rhodpsn"/>
</dbReference>
<evidence type="ECO:0000256" key="10">
    <source>
        <dbReference type="ARBA" id="ARBA00023224"/>
    </source>
</evidence>
<dbReference type="Gene3D" id="1.20.1070.10">
    <property type="entry name" value="Rhodopsin 7-helix transmembrane proteins"/>
    <property type="match status" value="1"/>
</dbReference>
<feature type="transmembrane region" description="Helical" evidence="12">
    <location>
        <begin position="62"/>
        <end position="81"/>
    </location>
</feature>
<dbReference type="PANTHER" id="PTHR24231:SF16">
    <property type="entry name" value="P2Y PURINOCEPTOR 6"/>
    <property type="match status" value="1"/>
</dbReference>
<comment type="caution">
    <text evidence="14">The sequence shown here is derived from an EMBL/GenBank/DDBJ whole genome shotgun (WGS) entry which is preliminary data.</text>
</comment>
<dbReference type="PRINTS" id="PR00237">
    <property type="entry name" value="GPCRRHODOPSN"/>
</dbReference>
<gene>
    <name evidence="14" type="ORF">WISP_54264</name>
</gene>
<feature type="compositionally biased region" description="Pro residues" evidence="11">
    <location>
        <begin position="1001"/>
        <end position="1012"/>
    </location>
</feature>
<evidence type="ECO:0000256" key="5">
    <source>
        <dbReference type="ARBA" id="ARBA00023040"/>
    </source>
</evidence>
<dbReference type="SUPFAM" id="SSF81321">
    <property type="entry name" value="Family A G protein-coupled receptor-like"/>
    <property type="match status" value="1"/>
</dbReference>
<organism evidence="14 15">
    <name type="scientific">Willisornis vidua</name>
    <name type="common">Xingu scale-backed antbird</name>
    <dbReference type="NCBI Taxonomy" id="1566151"/>
    <lineage>
        <taxon>Eukaryota</taxon>
        <taxon>Metazoa</taxon>
        <taxon>Chordata</taxon>
        <taxon>Craniata</taxon>
        <taxon>Vertebrata</taxon>
        <taxon>Euteleostomi</taxon>
        <taxon>Archelosauria</taxon>
        <taxon>Archosauria</taxon>
        <taxon>Dinosauria</taxon>
        <taxon>Saurischia</taxon>
        <taxon>Theropoda</taxon>
        <taxon>Coelurosauria</taxon>
        <taxon>Aves</taxon>
        <taxon>Neognathae</taxon>
        <taxon>Neoaves</taxon>
        <taxon>Telluraves</taxon>
        <taxon>Australaves</taxon>
        <taxon>Passeriformes</taxon>
        <taxon>Thamnophilidae</taxon>
        <taxon>Willisornis</taxon>
    </lineage>
</organism>
<feature type="region of interest" description="Disordered" evidence="11">
    <location>
        <begin position="581"/>
        <end position="654"/>
    </location>
</feature>
<dbReference type="Pfam" id="PF00001">
    <property type="entry name" value="7tm_1"/>
    <property type="match status" value="1"/>
</dbReference>
<feature type="region of interest" description="Disordered" evidence="11">
    <location>
        <begin position="395"/>
        <end position="419"/>
    </location>
</feature>
<feature type="region of interest" description="Disordered" evidence="11">
    <location>
        <begin position="668"/>
        <end position="795"/>
    </location>
</feature>
<keyword evidence="6 12" id="KW-0472">Membrane</keyword>
<evidence type="ECO:0000256" key="11">
    <source>
        <dbReference type="SAM" id="MobiDB-lite"/>
    </source>
</evidence>
<keyword evidence="7" id="KW-1015">Disulfide bond</keyword>
<keyword evidence="9" id="KW-0325">Glycoprotein</keyword>
<feature type="transmembrane region" description="Helical" evidence="12">
    <location>
        <begin position="186"/>
        <end position="213"/>
    </location>
</feature>
<dbReference type="EMBL" id="WHWB01033511">
    <property type="protein sequence ID" value="KAJ7419381.1"/>
    <property type="molecule type" value="Genomic_DNA"/>
</dbReference>
<evidence type="ECO:0000256" key="7">
    <source>
        <dbReference type="ARBA" id="ARBA00023157"/>
    </source>
</evidence>
<feature type="compositionally biased region" description="Polar residues" evidence="11">
    <location>
        <begin position="754"/>
        <end position="770"/>
    </location>
</feature>
<keyword evidence="4 12" id="KW-1133">Transmembrane helix</keyword>
<feature type="compositionally biased region" description="Basic and acidic residues" evidence="11">
    <location>
        <begin position="1016"/>
        <end position="1029"/>
    </location>
</feature>
<keyword evidence="5" id="KW-0297">G-protein coupled receptor</keyword>
<feature type="transmembrane region" description="Helical" evidence="12">
    <location>
        <begin position="234"/>
        <end position="254"/>
    </location>
</feature>
<feature type="region of interest" description="Disordered" evidence="11">
    <location>
        <begin position="810"/>
        <end position="1054"/>
    </location>
</feature>
<dbReference type="PRINTS" id="PR01157">
    <property type="entry name" value="P2YPURNOCPTR"/>
</dbReference>
<evidence type="ECO:0000256" key="9">
    <source>
        <dbReference type="ARBA" id="ARBA00023180"/>
    </source>
</evidence>
<name>A0ABQ9DHQ4_9PASS</name>
<feature type="domain" description="G-protein coupled receptors family 1 profile" evidence="13">
    <location>
        <begin position="40"/>
        <end position="298"/>
    </location>
</feature>
<feature type="region of interest" description="Disordered" evidence="11">
    <location>
        <begin position="456"/>
        <end position="485"/>
    </location>
</feature>
<evidence type="ECO:0000256" key="6">
    <source>
        <dbReference type="ARBA" id="ARBA00023136"/>
    </source>
</evidence>